<gene>
    <name evidence="1" type="ORF">MTP08_05090</name>
</gene>
<dbReference type="EMBL" id="CP094529">
    <property type="protein sequence ID" value="UOE39145.1"/>
    <property type="molecule type" value="Genomic_DNA"/>
</dbReference>
<organism evidence="1 2">
    <name type="scientific">Chryseobacterium oryzae</name>
    <dbReference type="NCBI Taxonomy" id="2929799"/>
    <lineage>
        <taxon>Bacteria</taxon>
        <taxon>Pseudomonadati</taxon>
        <taxon>Bacteroidota</taxon>
        <taxon>Flavobacteriia</taxon>
        <taxon>Flavobacteriales</taxon>
        <taxon>Weeksellaceae</taxon>
        <taxon>Chryseobacterium group</taxon>
        <taxon>Chryseobacterium</taxon>
    </lineage>
</organism>
<sequence length="141" mass="16776">MSKLVTFLVFICILSSCKTHQTEFLEFESSNAVIIGENKTNITLVPRNKKVIVKIFRKNEYFDNKKISKEKYQQILSIYNQIFEKDSSKSLWLDPPILKIKYQKDNFKKDFYYIGVPKKDEKFHELLNMILKSAKLEIRDI</sequence>
<reference evidence="1 2" key="1">
    <citation type="submission" date="2022-03" db="EMBL/GenBank/DDBJ databases">
        <title>Chryseobacterium sp. isolated from the Andong Sikhe.</title>
        <authorList>
            <person name="Won M."/>
            <person name="Kim S.-J."/>
            <person name="Kwon S.-W."/>
        </authorList>
    </citation>
    <scope>NUCLEOTIDE SEQUENCE [LARGE SCALE GENOMIC DNA]</scope>
    <source>
        <strain evidence="1 2">ADR-1</strain>
    </source>
</reference>
<keyword evidence="2" id="KW-1185">Reference proteome</keyword>
<proteinExistence type="predicted"/>
<dbReference type="RefSeq" id="WP_243577314.1">
    <property type="nucleotide sequence ID" value="NZ_CP094529.1"/>
</dbReference>
<protein>
    <recommendedName>
        <fullName evidence="3">Lipoprotein</fullName>
    </recommendedName>
</protein>
<evidence type="ECO:0000313" key="1">
    <source>
        <dbReference type="EMBL" id="UOE39145.1"/>
    </source>
</evidence>
<evidence type="ECO:0008006" key="3">
    <source>
        <dbReference type="Google" id="ProtNLM"/>
    </source>
</evidence>
<dbReference type="PROSITE" id="PS51257">
    <property type="entry name" value="PROKAR_LIPOPROTEIN"/>
    <property type="match status" value="1"/>
</dbReference>
<evidence type="ECO:0000313" key="2">
    <source>
        <dbReference type="Proteomes" id="UP000831068"/>
    </source>
</evidence>
<dbReference type="Proteomes" id="UP000831068">
    <property type="component" value="Chromosome"/>
</dbReference>
<name>A0ABY4BRE1_9FLAO</name>
<accession>A0ABY4BRE1</accession>